<proteinExistence type="predicted"/>
<keyword evidence="3" id="KW-1185">Reference proteome</keyword>
<protein>
    <submittedName>
        <fullName evidence="2">Membrane protein</fullName>
    </submittedName>
</protein>
<feature type="signal peptide" evidence="1">
    <location>
        <begin position="1"/>
        <end position="19"/>
    </location>
</feature>
<gene>
    <name evidence="2" type="ORF">ST44_07625</name>
</gene>
<dbReference type="Pfam" id="PF05708">
    <property type="entry name" value="Peptidase_C92"/>
    <property type="match status" value="1"/>
</dbReference>
<dbReference type="InterPro" id="IPR024453">
    <property type="entry name" value="Peptidase_C92"/>
</dbReference>
<accession>A0A0D0ITQ2</accession>
<dbReference type="RefSeq" id="WP_042519351.1">
    <property type="nucleotide sequence ID" value="NZ_JXQK01000055.1"/>
</dbReference>
<evidence type="ECO:0000256" key="1">
    <source>
        <dbReference type="SAM" id="SignalP"/>
    </source>
</evidence>
<dbReference type="Proteomes" id="UP000032046">
    <property type="component" value="Unassembled WGS sequence"/>
</dbReference>
<evidence type="ECO:0000313" key="2">
    <source>
        <dbReference type="EMBL" id="KIP62336.1"/>
    </source>
</evidence>
<dbReference type="AlphaFoldDB" id="A0A0D0ITQ2"/>
<dbReference type="STRING" id="1602171.ST44_07625"/>
<dbReference type="InterPro" id="IPR038765">
    <property type="entry name" value="Papain-like_cys_pep_sf"/>
</dbReference>
<feature type="chain" id="PRO_5002224683" evidence="1">
    <location>
        <begin position="20"/>
        <end position="207"/>
    </location>
</feature>
<evidence type="ECO:0000313" key="3">
    <source>
        <dbReference type="Proteomes" id="UP000032046"/>
    </source>
</evidence>
<dbReference type="EMBL" id="JXQK01000055">
    <property type="protein sequence ID" value="KIP62336.1"/>
    <property type="molecule type" value="Genomic_DNA"/>
</dbReference>
<dbReference type="SUPFAM" id="SSF54001">
    <property type="entry name" value="Cysteine proteinases"/>
    <property type="match status" value="1"/>
</dbReference>
<reference evidence="2 3" key="1">
    <citation type="submission" date="2015-01" db="EMBL/GenBank/DDBJ databases">
        <title>Comparative genomics of non-oral Prevotella species.</title>
        <authorList>
            <person name="Accetto T."/>
            <person name="Nograsek B."/>
            <person name="Avgustin G."/>
        </authorList>
    </citation>
    <scope>NUCLEOTIDE SEQUENCE [LARGE SCALE GENOMIC DNA]</scope>
    <source>
        <strain evidence="2 3">P5-119</strain>
    </source>
</reference>
<organism evidence="2 3">
    <name type="scientific">Prevotella pectinovora</name>
    <dbReference type="NCBI Taxonomy" id="1602169"/>
    <lineage>
        <taxon>Bacteria</taxon>
        <taxon>Pseudomonadati</taxon>
        <taxon>Bacteroidota</taxon>
        <taxon>Bacteroidia</taxon>
        <taxon>Bacteroidales</taxon>
        <taxon>Prevotellaceae</taxon>
        <taxon>Prevotella</taxon>
    </lineage>
</organism>
<keyword evidence="1" id="KW-0732">Signal</keyword>
<dbReference type="Gene3D" id="3.90.1720.10">
    <property type="entry name" value="endopeptidase domain like (from Nostoc punctiforme)"/>
    <property type="match status" value="1"/>
</dbReference>
<name>A0A0D0ITQ2_9BACT</name>
<sequence length="207" mass="22725">MKKIIITATVMCLSICLWAQGNKGITASRLAEGDLLFCVAESGNNITDVTTGLDGRQIDHVAIYHNAGGKGFALEAIHKGVCLTPIDSFMARRHGVVVGQLKDTVGVARSVERAMQFIGTPYDFNFMPSDSAMYCSELVQKCYRSRDGELVFKPIPMSFHDKTGTITAYWRDYYARQGLKVPEGEPGSNPGDLSRSDKIVILGELRK</sequence>
<comment type="caution">
    <text evidence="2">The sequence shown here is derived from an EMBL/GenBank/DDBJ whole genome shotgun (WGS) entry which is preliminary data.</text>
</comment>